<proteinExistence type="predicted"/>
<evidence type="ECO:0000313" key="3">
    <source>
        <dbReference type="Proteomes" id="UP001283361"/>
    </source>
</evidence>
<accession>A0AAE1E6W9</accession>
<organism evidence="2 3">
    <name type="scientific">Elysia crispata</name>
    <name type="common">lettuce slug</name>
    <dbReference type="NCBI Taxonomy" id="231223"/>
    <lineage>
        <taxon>Eukaryota</taxon>
        <taxon>Metazoa</taxon>
        <taxon>Spiralia</taxon>
        <taxon>Lophotrochozoa</taxon>
        <taxon>Mollusca</taxon>
        <taxon>Gastropoda</taxon>
        <taxon>Heterobranchia</taxon>
        <taxon>Euthyneura</taxon>
        <taxon>Panpulmonata</taxon>
        <taxon>Sacoglossa</taxon>
        <taxon>Placobranchoidea</taxon>
        <taxon>Plakobranchidae</taxon>
        <taxon>Elysia</taxon>
    </lineage>
</organism>
<sequence length="42" mass="4603">MPQGQVELCTSVYLRLCPTFSKGRRGGGDTGKVSRDKSEETK</sequence>
<evidence type="ECO:0000256" key="1">
    <source>
        <dbReference type="SAM" id="MobiDB-lite"/>
    </source>
</evidence>
<comment type="caution">
    <text evidence="2">The sequence shown here is derived from an EMBL/GenBank/DDBJ whole genome shotgun (WGS) entry which is preliminary data.</text>
</comment>
<evidence type="ECO:0000313" key="2">
    <source>
        <dbReference type="EMBL" id="KAK3796619.1"/>
    </source>
</evidence>
<name>A0AAE1E6W9_9GAST</name>
<protein>
    <submittedName>
        <fullName evidence="2">Uncharacterized protein</fullName>
    </submittedName>
</protein>
<feature type="region of interest" description="Disordered" evidence="1">
    <location>
        <begin position="20"/>
        <end position="42"/>
    </location>
</feature>
<dbReference type="EMBL" id="JAWDGP010000869">
    <property type="protein sequence ID" value="KAK3796619.1"/>
    <property type="molecule type" value="Genomic_DNA"/>
</dbReference>
<dbReference type="Proteomes" id="UP001283361">
    <property type="component" value="Unassembled WGS sequence"/>
</dbReference>
<reference evidence="2" key="1">
    <citation type="journal article" date="2023" name="G3 (Bethesda)">
        <title>A reference genome for the long-term kleptoplast-retaining sea slug Elysia crispata morphotype clarki.</title>
        <authorList>
            <person name="Eastman K.E."/>
            <person name="Pendleton A.L."/>
            <person name="Shaikh M.A."/>
            <person name="Suttiyut T."/>
            <person name="Ogas R."/>
            <person name="Tomko P."/>
            <person name="Gavelis G."/>
            <person name="Widhalm J.R."/>
            <person name="Wisecaver J.H."/>
        </authorList>
    </citation>
    <scope>NUCLEOTIDE SEQUENCE</scope>
    <source>
        <strain evidence="2">ECLA1</strain>
    </source>
</reference>
<feature type="compositionally biased region" description="Basic and acidic residues" evidence="1">
    <location>
        <begin position="32"/>
        <end position="42"/>
    </location>
</feature>
<feature type="non-terminal residue" evidence="2">
    <location>
        <position position="42"/>
    </location>
</feature>
<keyword evidence="3" id="KW-1185">Reference proteome</keyword>
<gene>
    <name evidence="2" type="ORF">RRG08_019915</name>
</gene>
<dbReference type="AlphaFoldDB" id="A0AAE1E6W9"/>